<keyword evidence="12" id="KW-0675">Receptor</keyword>
<evidence type="ECO:0000256" key="1">
    <source>
        <dbReference type="ARBA" id="ARBA00004167"/>
    </source>
</evidence>
<evidence type="ECO:0000256" key="8">
    <source>
        <dbReference type="ARBA" id="ARBA00023180"/>
    </source>
</evidence>
<dbReference type="InterPro" id="IPR050647">
    <property type="entry name" value="Plant_LRR-RLKs"/>
</dbReference>
<evidence type="ECO:0000259" key="11">
    <source>
        <dbReference type="PROSITE" id="PS50011"/>
    </source>
</evidence>
<dbReference type="GO" id="GO:0004672">
    <property type="term" value="F:protein kinase activity"/>
    <property type="evidence" value="ECO:0007669"/>
    <property type="project" value="InterPro"/>
</dbReference>
<dbReference type="SUPFAM" id="SSF56112">
    <property type="entry name" value="Protein kinase-like (PK-like)"/>
    <property type="match status" value="1"/>
</dbReference>
<dbReference type="InterPro" id="IPR032675">
    <property type="entry name" value="LRR_dom_sf"/>
</dbReference>
<keyword evidence="6 9" id="KW-1133">Transmembrane helix</keyword>
<feature type="chain" id="PRO_5020295154" evidence="10">
    <location>
        <begin position="23"/>
        <end position="775"/>
    </location>
</feature>
<dbReference type="FunFam" id="3.80.10.10:FF:000129">
    <property type="entry name" value="Leucine-rich repeat receptor-like kinase"/>
    <property type="match status" value="1"/>
</dbReference>
<keyword evidence="12" id="KW-0808">Transferase</keyword>
<proteinExistence type="predicted"/>
<dbReference type="PANTHER" id="PTHR48056">
    <property type="entry name" value="LRR RECEPTOR-LIKE SERINE/THREONINE-PROTEIN KINASE-RELATED"/>
    <property type="match status" value="1"/>
</dbReference>
<evidence type="ECO:0000256" key="3">
    <source>
        <dbReference type="ARBA" id="ARBA00022692"/>
    </source>
</evidence>
<reference evidence="12" key="1">
    <citation type="submission" date="2018-10" db="EMBL/GenBank/DDBJ databases">
        <title>Population genomic analysis revealed the cold adaptation of white poplar.</title>
        <authorList>
            <person name="Liu Y.-J."/>
        </authorList>
    </citation>
    <scope>NUCLEOTIDE SEQUENCE [LARGE SCALE GENOMIC DNA]</scope>
    <source>
        <strain evidence="12">PAL-ZL1</strain>
    </source>
</reference>
<dbReference type="AlphaFoldDB" id="A0A4U5QAA5"/>
<feature type="signal peptide" evidence="10">
    <location>
        <begin position="1"/>
        <end position="22"/>
    </location>
</feature>
<evidence type="ECO:0000256" key="7">
    <source>
        <dbReference type="ARBA" id="ARBA00023136"/>
    </source>
</evidence>
<gene>
    <name evidence="12" type="ORF">D5086_0000114950</name>
</gene>
<evidence type="ECO:0000313" key="12">
    <source>
        <dbReference type="EMBL" id="TKS07163.1"/>
    </source>
</evidence>
<evidence type="ECO:0000256" key="2">
    <source>
        <dbReference type="ARBA" id="ARBA00022614"/>
    </source>
</evidence>
<evidence type="ECO:0000256" key="9">
    <source>
        <dbReference type="SAM" id="Phobius"/>
    </source>
</evidence>
<dbReference type="Pfam" id="PF08263">
    <property type="entry name" value="LRRNT_2"/>
    <property type="match status" value="1"/>
</dbReference>
<keyword evidence="7 9" id="KW-0472">Membrane</keyword>
<evidence type="ECO:0000256" key="4">
    <source>
        <dbReference type="ARBA" id="ARBA00022729"/>
    </source>
</evidence>
<dbReference type="FunFam" id="1.10.510.10:FF:000513">
    <property type="entry name" value="Protein NSP-INTERACTING KINASE 2"/>
    <property type="match status" value="1"/>
</dbReference>
<dbReference type="EMBL" id="RCHU01000331">
    <property type="protein sequence ID" value="TKS07163.1"/>
    <property type="molecule type" value="Genomic_DNA"/>
</dbReference>
<evidence type="ECO:0000256" key="5">
    <source>
        <dbReference type="ARBA" id="ARBA00022737"/>
    </source>
</evidence>
<dbReference type="Pfam" id="PF00560">
    <property type="entry name" value="LRR_1"/>
    <property type="match status" value="4"/>
</dbReference>
<dbReference type="InterPro" id="IPR001611">
    <property type="entry name" value="Leu-rich_rpt"/>
</dbReference>
<comment type="subcellular location">
    <subcellularLocation>
        <location evidence="1">Membrane</location>
        <topology evidence="1">Single-pass membrane protein</topology>
    </subcellularLocation>
</comment>
<comment type="caution">
    <text evidence="12">The sequence shown here is derived from an EMBL/GenBank/DDBJ whole genome shotgun (WGS) entry which is preliminary data.</text>
</comment>
<dbReference type="PANTHER" id="PTHR48056:SF37">
    <property type="entry name" value="PROTEIN KINASE DOMAIN-CONTAINING PROTEIN"/>
    <property type="match status" value="1"/>
</dbReference>
<dbReference type="Gene3D" id="3.30.200.20">
    <property type="entry name" value="Phosphorylase Kinase, domain 1"/>
    <property type="match status" value="1"/>
</dbReference>
<dbReference type="InterPro" id="IPR001245">
    <property type="entry name" value="Ser-Thr/Tyr_kinase_cat_dom"/>
</dbReference>
<keyword evidence="4 10" id="KW-0732">Signal</keyword>
<feature type="transmembrane region" description="Helical" evidence="9">
    <location>
        <begin position="304"/>
        <end position="325"/>
    </location>
</feature>
<dbReference type="InterPro" id="IPR000719">
    <property type="entry name" value="Prot_kinase_dom"/>
</dbReference>
<dbReference type="GO" id="GO:0016020">
    <property type="term" value="C:membrane"/>
    <property type="evidence" value="ECO:0007669"/>
    <property type="project" value="UniProtKB-SubCell"/>
</dbReference>
<organism evidence="12">
    <name type="scientific">Populus alba</name>
    <name type="common">White poplar</name>
    <dbReference type="NCBI Taxonomy" id="43335"/>
    <lineage>
        <taxon>Eukaryota</taxon>
        <taxon>Viridiplantae</taxon>
        <taxon>Streptophyta</taxon>
        <taxon>Embryophyta</taxon>
        <taxon>Tracheophyta</taxon>
        <taxon>Spermatophyta</taxon>
        <taxon>Magnoliopsida</taxon>
        <taxon>eudicotyledons</taxon>
        <taxon>Gunneridae</taxon>
        <taxon>Pentapetalae</taxon>
        <taxon>rosids</taxon>
        <taxon>fabids</taxon>
        <taxon>Malpighiales</taxon>
        <taxon>Salicaceae</taxon>
        <taxon>Saliceae</taxon>
        <taxon>Populus</taxon>
    </lineage>
</organism>
<accession>A0A4U5QAA5</accession>
<dbReference type="CDD" id="cd14066">
    <property type="entry name" value="STKc_IRAK"/>
    <property type="match status" value="1"/>
</dbReference>
<evidence type="ECO:0000256" key="6">
    <source>
        <dbReference type="ARBA" id="ARBA00022989"/>
    </source>
</evidence>
<dbReference type="FunFam" id="3.30.200.20:FF:000371">
    <property type="entry name" value="Protein NSP-INTERACTING KINASE 2"/>
    <property type="match status" value="1"/>
</dbReference>
<dbReference type="GO" id="GO:0033612">
    <property type="term" value="F:receptor serine/threonine kinase binding"/>
    <property type="evidence" value="ECO:0007669"/>
    <property type="project" value="TreeGrafter"/>
</dbReference>
<feature type="domain" description="Protein kinase" evidence="11">
    <location>
        <begin position="405"/>
        <end position="671"/>
    </location>
</feature>
<keyword evidence="3 9" id="KW-0812">Transmembrane</keyword>
<sequence length="775" mass="84349">MGFSVFLLGFFLLLSKPNWVLANTEIRALMDMKAALDPENRYLTSWTINGSPCDGSFEGVACNEKGQVANISLQGKGLYGKVSPAIAGLKHLTGLYLHFNSLYGDVPREIANLTELSDLYLNVNNLSGEIPPEIGNMANLQVLQLCYNQFTGSIPTEMGSLEKLSVLTLQSNHLTGAIPASLGGLGMLMRLDLSYNHLFGSIPIKVADAPLLEFLDIRNNTLSGNVPLALKRLNDGFLYENNLGLCGAGFVSLNACNASELNPSRPEPFGTGVNGLPREIPETASLPLLCNQTHCSNPSKSHHASAAVATVVITILLAAIGILTFTQYRRRKQKLASSYEVSDSRLSTDQAKGVYRKKGSPLISLEYPNGWDPLADGRNLSGSAQDVFQSFRFNLEEVETATQYFSEVNLLGKSNFSATYRGILRDGSVVAIKSISKNSCKSEETEFLKGLNTLTSLRHENLVSLRGFCCSRGRGECFLIYDFVPNGNLLRYLDVKDGDGHVLEWSTRVSIVRGIAKGIAYLHGYKANKPSLIHQNITAEKVLIDQRCSPLLADSGLQNLLTNDIVFSALKTSAAMGYLAPEYTTTGRFTDKSDVYAFGVIVFQVLSGKRKVTNLVRLGADACRFQDYIDPNLHGRFFEYEAAKLARIAWLCTHESPIERPSTEAVVHELDRRWNTVGNFHLSSPHAVEILQERDTASSRVTRCVGSDKVGAFGHGGAGLGTSLFLGLVGLLGEGSASGLFRAGLPILAVQQLQSAGPKTEDGKKIIFQEYLAVQ</sequence>
<dbReference type="Gene3D" id="1.10.510.10">
    <property type="entry name" value="Transferase(Phosphotransferase) domain 1"/>
    <property type="match status" value="1"/>
</dbReference>
<dbReference type="InterPro" id="IPR011009">
    <property type="entry name" value="Kinase-like_dom_sf"/>
</dbReference>
<dbReference type="PROSITE" id="PS50011">
    <property type="entry name" value="PROTEIN_KINASE_DOM"/>
    <property type="match status" value="1"/>
</dbReference>
<name>A0A4U5QAA5_POPAL</name>
<keyword evidence="8" id="KW-0325">Glycoprotein</keyword>
<dbReference type="FunFam" id="3.80.10.10:FF:000562">
    <property type="entry name" value="Protein NSP-INTERACTING KINASE 2"/>
    <property type="match status" value="1"/>
</dbReference>
<keyword evidence="5" id="KW-0677">Repeat</keyword>
<dbReference type="GO" id="GO:0005524">
    <property type="term" value="F:ATP binding"/>
    <property type="evidence" value="ECO:0007669"/>
    <property type="project" value="InterPro"/>
</dbReference>
<dbReference type="Gene3D" id="3.80.10.10">
    <property type="entry name" value="Ribonuclease Inhibitor"/>
    <property type="match status" value="2"/>
</dbReference>
<dbReference type="Pfam" id="PF07714">
    <property type="entry name" value="PK_Tyr_Ser-Thr"/>
    <property type="match status" value="1"/>
</dbReference>
<dbReference type="SUPFAM" id="SSF52058">
    <property type="entry name" value="L domain-like"/>
    <property type="match status" value="1"/>
</dbReference>
<protein>
    <submittedName>
        <fullName evidence="12">LRR receptor-like serine/threonine-protein kinase GSO2</fullName>
    </submittedName>
</protein>
<evidence type="ECO:0000256" key="10">
    <source>
        <dbReference type="SAM" id="SignalP"/>
    </source>
</evidence>
<keyword evidence="12" id="KW-0418">Kinase</keyword>
<keyword evidence="2" id="KW-0433">Leucine-rich repeat</keyword>
<dbReference type="InterPro" id="IPR013210">
    <property type="entry name" value="LRR_N_plant-typ"/>
</dbReference>